<dbReference type="Proteomes" id="UP000071979">
    <property type="component" value="Unassembled WGS sequence"/>
</dbReference>
<keyword evidence="5 10" id="KW-0547">Nucleotide-binding</keyword>
<evidence type="ECO:0000256" key="9">
    <source>
        <dbReference type="ARBA" id="ARBA00037066"/>
    </source>
</evidence>
<evidence type="ECO:0000256" key="8">
    <source>
        <dbReference type="ARBA" id="ARBA00023136"/>
    </source>
</evidence>
<keyword evidence="8 10" id="KW-0472">Membrane</keyword>
<gene>
    <name evidence="10" type="primary">btuD</name>
    <name evidence="12" type="ORF">SA3R_11245</name>
</gene>
<dbReference type="PROSITE" id="PS50893">
    <property type="entry name" value="ABC_TRANSPORTER_2"/>
    <property type="match status" value="1"/>
</dbReference>
<feature type="binding site" evidence="10">
    <location>
        <begin position="31"/>
        <end position="38"/>
    </location>
    <ligand>
        <name>ATP</name>
        <dbReference type="ChEBI" id="CHEBI:30616"/>
    </ligand>
</feature>
<comment type="subcellular location">
    <subcellularLocation>
        <location evidence="10">Cell membrane</location>
        <topology evidence="10">Peripheral membrane protein</topology>
    </subcellularLocation>
</comment>
<comment type="caution">
    <text evidence="12">The sequence shown here is derived from an EMBL/GenBank/DDBJ whole genome shotgun (WGS) entry which is preliminary data.</text>
</comment>
<dbReference type="SMART" id="SM00382">
    <property type="entry name" value="AAA"/>
    <property type="match status" value="1"/>
</dbReference>
<dbReference type="GO" id="GO:0015420">
    <property type="term" value="F:ABC-type vitamin B12 transporter activity"/>
    <property type="evidence" value="ECO:0007669"/>
    <property type="project" value="UniProtKB-UniRule"/>
</dbReference>
<feature type="domain" description="ABC transporter" evidence="11">
    <location>
        <begin position="3"/>
        <end position="233"/>
    </location>
</feature>
<evidence type="ECO:0000256" key="10">
    <source>
        <dbReference type="HAMAP-Rule" id="MF_01005"/>
    </source>
</evidence>
<dbReference type="GO" id="GO:0005886">
    <property type="term" value="C:plasma membrane"/>
    <property type="evidence" value="ECO:0007669"/>
    <property type="project" value="UniProtKB-SubCell"/>
</dbReference>
<keyword evidence="3 10" id="KW-1003">Cell membrane</keyword>
<name>A0A8E1RZI3_9GAMM</name>
<dbReference type="InterPro" id="IPR017871">
    <property type="entry name" value="ABC_transporter-like_CS"/>
</dbReference>
<evidence type="ECO:0000256" key="6">
    <source>
        <dbReference type="ARBA" id="ARBA00022840"/>
    </source>
</evidence>
<dbReference type="FunFam" id="3.40.50.300:FF:000462">
    <property type="entry name" value="Vitamin B12 import ATP-binding protein BtuD"/>
    <property type="match status" value="1"/>
</dbReference>
<keyword evidence="2 10" id="KW-0813">Transport</keyword>
<reference evidence="12 13" key="1">
    <citation type="journal article" date="2016" name="Front. Microbiol.">
        <title>Genomic Resource of Rice Seed Associated Bacteria.</title>
        <authorList>
            <person name="Midha S."/>
            <person name="Bansal K."/>
            <person name="Sharma S."/>
            <person name="Kumar N."/>
            <person name="Patil P.P."/>
            <person name="Chaudhry V."/>
            <person name="Patil P.B."/>
        </authorList>
    </citation>
    <scope>NUCLEOTIDE SEQUENCE [LARGE SCALE GENOMIC DNA]</scope>
    <source>
        <strain evidence="12 13">SA3</strain>
    </source>
</reference>
<dbReference type="HAMAP" id="MF_01005">
    <property type="entry name" value="BtuD"/>
    <property type="match status" value="1"/>
</dbReference>
<dbReference type="AlphaFoldDB" id="A0A8E1RZI3"/>
<keyword evidence="12" id="KW-0378">Hydrolase</keyword>
<dbReference type="Gene3D" id="3.40.50.300">
    <property type="entry name" value="P-loop containing nucleotide triphosphate hydrolases"/>
    <property type="match status" value="1"/>
</dbReference>
<comment type="catalytic activity">
    <reaction evidence="10">
        <text>an R-cob(III)alamin(out) + ATP + H2O = an R-cob(III)alamin(in) + ADP + phosphate + H(+)</text>
        <dbReference type="Rhea" id="RHEA:17873"/>
        <dbReference type="ChEBI" id="CHEBI:15377"/>
        <dbReference type="ChEBI" id="CHEBI:15378"/>
        <dbReference type="ChEBI" id="CHEBI:30616"/>
        <dbReference type="ChEBI" id="CHEBI:43474"/>
        <dbReference type="ChEBI" id="CHEBI:140785"/>
        <dbReference type="ChEBI" id="CHEBI:456216"/>
        <dbReference type="EC" id="7.6.2.8"/>
    </reaction>
</comment>
<dbReference type="Pfam" id="PF00005">
    <property type="entry name" value="ABC_tran"/>
    <property type="match status" value="1"/>
</dbReference>
<comment type="subunit">
    <text evidence="10">The complex is composed of two ATP-binding proteins (BtuD), two transmembrane proteins (BtuC) and a solute-binding protein (BtuF).</text>
</comment>
<dbReference type="NCBIfam" id="NF002981">
    <property type="entry name" value="PRK03695.1"/>
    <property type="match status" value="1"/>
</dbReference>
<sequence length="248" mass="26835">MLLQCHDLRVPGRLSAGELTLCRGERVHVVGPNGAGKSTLLTALAGLLDAEGQLTLAGQPLRSWSGAALAQQRAWLPQQQPAPAALPVWHYLRLHSPPGGDNAQATLTDLLQQLGLQDKLTRPLAQLSGGEWQRVRLAAVVLQIHPAINPRGALLILDEPLTALDIAQQRAVDKLLLQLSEAGIAIIASGHDLNHSLRHADRVWLMHQGRVVSQGGAREVLTAERLEPLYQAEFVQLETPQGPLLYLP</sequence>
<comment type="similarity">
    <text evidence="10">Belongs to the ABC transporter superfamily. Vitamin B12 importer (TC 3.A.1.13.1) family.</text>
</comment>
<dbReference type="GO" id="GO:0005524">
    <property type="term" value="F:ATP binding"/>
    <property type="evidence" value="ECO:0007669"/>
    <property type="project" value="UniProtKB-KW"/>
</dbReference>
<evidence type="ECO:0000313" key="13">
    <source>
        <dbReference type="Proteomes" id="UP000071979"/>
    </source>
</evidence>
<dbReference type="GO" id="GO:0016887">
    <property type="term" value="F:ATP hydrolysis activity"/>
    <property type="evidence" value="ECO:0007669"/>
    <property type="project" value="InterPro"/>
</dbReference>
<protein>
    <recommendedName>
        <fullName evidence="10">Vitamin B12 import ATP-binding protein BtuD</fullName>
        <ecNumber evidence="10">7.6.2.8</ecNumber>
    </recommendedName>
    <alternativeName>
        <fullName evidence="10">Vitamin B12-transporting ATPase</fullName>
    </alternativeName>
</protein>
<evidence type="ECO:0000256" key="4">
    <source>
        <dbReference type="ARBA" id="ARBA00022519"/>
    </source>
</evidence>
<keyword evidence="7 10" id="KW-1278">Translocase</keyword>
<dbReference type="RefSeq" id="WP_058776255.1">
    <property type="nucleotide sequence ID" value="NZ_LDSD01000003.1"/>
</dbReference>
<evidence type="ECO:0000313" key="12">
    <source>
        <dbReference type="EMBL" id="KTS67895.1"/>
    </source>
</evidence>
<accession>A0A8E1RZI3</accession>
<dbReference type="PANTHER" id="PTHR42794:SF1">
    <property type="entry name" value="HEMIN IMPORT ATP-BINDING PROTEIN HMUV"/>
    <property type="match status" value="1"/>
</dbReference>
<dbReference type="EC" id="7.6.2.8" evidence="10"/>
<evidence type="ECO:0000259" key="11">
    <source>
        <dbReference type="PROSITE" id="PS50893"/>
    </source>
</evidence>
<evidence type="ECO:0000256" key="1">
    <source>
        <dbReference type="ARBA" id="ARBA00006526"/>
    </source>
</evidence>
<keyword evidence="6 10" id="KW-0067">ATP-binding</keyword>
<evidence type="ECO:0000256" key="2">
    <source>
        <dbReference type="ARBA" id="ARBA00022448"/>
    </source>
</evidence>
<comment type="function">
    <text evidence="10">Part of the ABC transporter complex BtuCDF involved in vitamin B12 import. Responsible for energy coupling to the transport system.</text>
</comment>
<dbReference type="SUPFAM" id="SSF52540">
    <property type="entry name" value="P-loop containing nucleoside triphosphate hydrolases"/>
    <property type="match status" value="1"/>
</dbReference>
<dbReference type="EMBL" id="LDSE01000020">
    <property type="protein sequence ID" value="KTS67895.1"/>
    <property type="molecule type" value="Genomic_DNA"/>
</dbReference>
<evidence type="ECO:0000256" key="7">
    <source>
        <dbReference type="ARBA" id="ARBA00022967"/>
    </source>
</evidence>
<comment type="similarity">
    <text evidence="1">Belongs to the ABC transporter superfamily. Drug exporter-2 (TC 3.A.1.117) family.</text>
</comment>
<proteinExistence type="inferred from homology"/>
<keyword evidence="4" id="KW-0997">Cell inner membrane</keyword>
<dbReference type="PANTHER" id="PTHR42794">
    <property type="entry name" value="HEMIN IMPORT ATP-BINDING PROTEIN HMUV"/>
    <property type="match status" value="1"/>
</dbReference>
<evidence type="ECO:0000256" key="5">
    <source>
        <dbReference type="ARBA" id="ARBA00022741"/>
    </source>
</evidence>
<evidence type="ECO:0000256" key="3">
    <source>
        <dbReference type="ARBA" id="ARBA00022475"/>
    </source>
</evidence>
<dbReference type="InterPro" id="IPR023693">
    <property type="entry name" value="ABC_transptr_BtuD"/>
</dbReference>
<dbReference type="InterPro" id="IPR027417">
    <property type="entry name" value="P-loop_NTPase"/>
</dbReference>
<dbReference type="InterPro" id="IPR003439">
    <property type="entry name" value="ABC_transporter-like_ATP-bd"/>
</dbReference>
<dbReference type="PROSITE" id="PS00211">
    <property type="entry name" value="ABC_TRANSPORTER_1"/>
    <property type="match status" value="1"/>
</dbReference>
<organism evidence="12 13">
    <name type="scientific">Pantoea dispersa</name>
    <dbReference type="NCBI Taxonomy" id="59814"/>
    <lineage>
        <taxon>Bacteria</taxon>
        <taxon>Pseudomonadati</taxon>
        <taxon>Pseudomonadota</taxon>
        <taxon>Gammaproteobacteria</taxon>
        <taxon>Enterobacterales</taxon>
        <taxon>Erwiniaceae</taxon>
        <taxon>Pantoea</taxon>
    </lineage>
</organism>
<comment type="function">
    <text evidence="9">Part of the ABC transporter complex HmuTUV involved in hemin import. Responsible for energy coupling to the transport system.</text>
</comment>
<dbReference type="InterPro" id="IPR003593">
    <property type="entry name" value="AAA+_ATPase"/>
</dbReference>